<organism evidence="3 4">
    <name type="scientific">Flavobacterium cupreum</name>
    <dbReference type="NCBI Taxonomy" id="2133766"/>
    <lineage>
        <taxon>Bacteria</taxon>
        <taxon>Pseudomonadati</taxon>
        <taxon>Bacteroidota</taxon>
        <taxon>Flavobacteriia</taxon>
        <taxon>Flavobacteriales</taxon>
        <taxon>Flavobacteriaceae</taxon>
        <taxon>Flavobacterium</taxon>
    </lineage>
</organism>
<dbReference type="Proteomes" id="UP000288102">
    <property type="component" value="Unassembled WGS sequence"/>
</dbReference>
<protein>
    <submittedName>
        <fullName evidence="3">Glycosyltransferase</fullName>
    </submittedName>
</protein>
<keyword evidence="4" id="KW-1185">Reference proteome</keyword>
<name>A0A434A7S6_9FLAO</name>
<dbReference type="CDD" id="cd03801">
    <property type="entry name" value="GT4_PimA-like"/>
    <property type="match status" value="1"/>
</dbReference>
<proteinExistence type="predicted"/>
<comment type="caution">
    <text evidence="3">The sequence shown here is derived from an EMBL/GenBank/DDBJ whole genome shotgun (WGS) entry which is preliminary data.</text>
</comment>
<evidence type="ECO:0000259" key="2">
    <source>
        <dbReference type="Pfam" id="PF00534"/>
    </source>
</evidence>
<accession>A0A434A7S6</accession>
<dbReference type="Gene3D" id="3.40.50.2000">
    <property type="entry name" value="Glycogen Phosphorylase B"/>
    <property type="match status" value="1"/>
</dbReference>
<reference evidence="4" key="1">
    <citation type="journal article" date="2019" name="Syst. Appl. Microbiol.">
        <title>Flavobacterium circumlabens sp. nov. and Flavobacterium cupreum sp. nov., two psychrotrophic species isolated from Antarctic environmental samples.</title>
        <authorList>
            <person name="Kralova S."/>
            <person name="Busse H.-J."/>
            <person name="Svec P."/>
            <person name="Maslanova I."/>
            <person name="Stankova E."/>
            <person name="Bartak M."/>
            <person name="Sedlacek I."/>
        </authorList>
    </citation>
    <scope>NUCLEOTIDE SEQUENCE [LARGE SCALE GENOMIC DNA]</scope>
    <source>
        <strain evidence="4">CCM 8825</strain>
    </source>
</reference>
<dbReference type="InterPro" id="IPR001296">
    <property type="entry name" value="Glyco_trans_1"/>
</dbReference>
<dbReference type="PANTHER" id="PTHR46401">
    <property type="entry name" value="GLYCOSYLTRANSFERASE WBBK-RELATED"/>
    <property type="match status" value="1"/>
</dbReference>
<feature type="domain" description="Glycosyl transferase family 1" evidence="2">
    <location>
        <begin position="190"/>
        <end position="336"/>
    </location>
</feature>
<evidence type="ECO:0000313" key="4">
    <source>
        <dbReference type="Proteomes" id="UP000288102"/>
    </source>
</evidence>
<keyword evidence="1 3" id="KW-0808">Transferase</keyword>
<dbReference type="EMBL" id="QWDM01000006">
    <property type="protein sequence ID" value="RUT70382.1"/>
    <property type="molecule type" value="Genomic_DNA"/>
</dbReference>
<evidence type="ECO:0000256" key="1">
    <source>
        <dbReference type="ARBA" id="ARBA00022679"/>
    </source>
</evidence>
<dbReference type="RefSeq" id="WP_127338464.1">
    <property type="nucleotide sequence ID" value="NZ_QWDM01000006.1"/>
</dbReference>
<dbReference type="AlphaFoldDB" id="A0A434A7S6"/>
<dbReference type="OrthoDB" id="9801573at2"/>
<dbReference type="SUPFAM" id="SSF53756">
    <property type="entry name" value="UDP-Glycosyltransferase/glycogen phosphorylase"/>
    <property type="match status" value="1"/>
</dbReference>
<evidence type="ECO:0000313" key="3">
    <source>
        <dbReference type="EMBL" id="RUT70382.1"/>
    </source>
</evidence>
<dbReference type="Pfam" id="PF00534">
    <property type="entry name" value="Glycos_transf_1"/>
    <property type="match status" value="1"/>
</dbReference>
<dbReference type="GO" id="GO:0009103">
    <property type="term" value="P:lipopolysaccharide biosynthetic process"/>
    <property type="evidence" value="ECO:0007669"/>
    <property type="project" value="TreeGrafter"/>
</dbReference>
<dbReference type="GO" id="GO:0016757">
    <property type="term" value="F:glycosyltransferase activity"/>
    <property type="evidence" value="ECO:0007669"/>
    <property type="project" value="InterPro"/>
</dbReference>
<dbReference type="PANTHER" id="PTHR46401:SF2">
    <property type="entry name" value="GLYCOSYLTRANSFERASE WBBK-RELATED"/>
    <property type="match status" value="1"/>
</dbReference>
<gene>
    <name evidence="3" type="ORF">D0817_11245</name>
</gene>
<sequence length="370" mass="42749">MDNTIKVILISQAPLPFSKIGSWTTLYKNYLEGKHKIDCIVCPKPENSYKTIQYSFVNFTFWHKLQRKFLKKKNQEYFQALNKLILPNEKYIIQIVDNYGMVKPLKNYLVSKGIEDRCYIQFFYHGYLPYTKKDSQEDFYEALDEMVLLTHDSYTAHKNQLTIVLGSFSVLHNAIDTQKFSKVSELEKTALKTQLGFNDKKVFIWCSQDRPKKGLNLILNVWKEIYGLHKNIILVVIGCDPREATEGVLFLGRIPNDELPKYYQASDCYLFPTLCEEGFGLSLTEALHCGNYCIASALGGVPEVLQYGKLGKLIKNPHSVSEWKTAINEFLDGNLESPKFPADLYAMENWKEGMNEIIEKAKNKLRNKEN</sequence>